<keyword evidence="5" id="KW-0479">Metal-binding</keyword>
<dbReference type="InterPro" id="IPR045249">
    <property type="entry name" value="HARBI1-like"/>
</dbReference>
<dbReference type="PANTHER" id="PTHR22930">
    <property type="match status" value="1"/>
</dbReference>
<comment type="cofactor">
    <cofactor evidence="1">
        <name>a divalent metal cation</name>
        <dbReference type="ChEBI" id="CHEBI:60240"/>
    </cofactor>
</comment>
<dbReference type="GO" id="GO:0046872">
    <property type="term" value="F:metal ion binding"/>
    <property type="evidence" value="ECO:0007669"/>
    <property type="project" value="UniProtKB-KW"/>
</dbReference>
<dbReference type="AlphaFoldDB" id="A0AAW2E1H8"/>
<evidence type="ECO:0000256" key="6">
    <source>
        <dbReference type="ARBA" id="ARBA00022801"/>
    </source>
</evidence>
<comment type="similarity">
    <text evidence="3">Belongs to the HARBI1 family.</text>
</comment>
<evidence type="ECO:0000259" key="10">
    <source>
        <dbReference type="Pfam" id="PF26138"/>
    </source>
</evidence>
<dbReference type="GO" id="GO:0005634">
    <property type="term" value="C:nucleus"/>
    <property type="evidence" value="ECO:0007669"/>
    <property type="project" value="UniProtKB-SubCell"/>
</dbReference>
<gene>
    <name evidence="11" type="ORF">SO802_002524</name>
</gene>
<evidence type="ECO:0000313" key="11">
    <source>
        <dbReference type="EMBL" id="KAL0015455.1"/>
    </source>
</evidence>
<dbReference type="Pfam" id="PF26138">
    <property type="entry name" value="DUF8040"/>
    <property type="match status" value="1"/>
</dbReference>
<feature type="region of interest" description="Disordered" evidence="8">
    <location>
        <begin position="445"/>
        <end position="465"/>
    </location>
</feature>
<proteinExistence type="inferred from homology"/>
<evidence type="ECO:0000256" key="5">
    <source>
        <dbReference type="ARBA" id="ARBA00022723"/>
    </source>
</evidence>
<dbReference type="GO" id="GO:0004518">
    <property type="term" value="F:nuclease activity"/>
    <property type="evidence" value="ECO:0007669"/>
    <property type="project" value="UniProtKB-KW"/>
</dbReference>
<evidence type="ECO:0000256" key="4">
    <source>
        <dbReference type="ARBA" id="ARBA00022722"/>
    </source>
</evidence>
<keyword evidence="12" id="KW-1185">Reference proteome</keyword>
<dbReference type="Pfam" id="PF13359">
    <property type="entry name" value="DDE_Tnp_4"/>
    <property type="match status" value="1"/>
</dbReference>
<keyword evidence="7" id="KW-0539">Nucleus</keyword>
<sequence length="500" mass="56539">MTVALKEYTAMTKDRFSGKLGRCSGSTDQFAQSAIAGDPCSLNKAMAVLNSSLMASGNDWIRAVEEYDFDDAYFNDVGSSNDCEDNDDDWTDSEFEREEAKFNLVNPIVGEMYAYMQRHYDKQPMRTSALTGKAYIDEVTEGNPAKCYEMFCMTPELLLHLVDELTQHGYLVDGLGGVNATQAMAMLLYILGHNTRYRCVADRFQHSTKTVCRHFRKALRAVHHYAKHVIKPDQNVTGLPEHFQVNKYWPWFERCVGAIDGTHVSARPPANATQAHRDRKSLITTNVLCVCNMDMQFTFVHSGWKGSANDSRVFEEAISDQKHGFPWPPTGSYYMVDSGLPIGTSFLPPHKSTRYHAQEFHSSGRRIISKKELYNYRHSSLRMVFERSFGVLKARFPILNLMPNFKPVRQHYVIVVCCALHNFIRMNSQSDELFRIIGESVGKGSATTRVSSGDAGPSTSSATQRHVLEMSSASKRLMGQFRDNITDAMWDDYVAHGNVR</sequence>
<evidence type="ECO:0000256" key="3">
    <source>
        <dbReference type="ARBA" id="ARBA00006958"/>
    </source>
</evidence>
<organism evidence="11 12">
    <name type="scientific">Lithocarpus litseifolius</name>
    <dbReference type="NCBI Taxonomy" id="425828"/>
    <lineage>
        <taxon>Eukaryota</taxon>
        <taxon>Viridiplantae</taxon>
        <taxon>Streptophyta</taxon>
        <taxon>Embryophyta</taxon>
        <taxon>Tracheophyta</taxon>
        <taxon>Spermatophyta</taxon>
        <taxon>Magnoliopsida</taxon>
        <taxon>eudicotyledons</taxon>
        <taxon>Gunneridae</taxon>
        <taxon>Pentapetalae</taxon>
        <taxon>rosids</taxon>
        <taxon>fabids</taxon>
        <taxon>Fagales</taxon>
        <taxon>Fagaceae</taxon>
        <taxon>Lithocarpus</taxon>
    </lineage>
</organism>
<keyword evidence="4" id="KW-0540">Nuclease</keyword>
<comment type="subcellular location">
    <subcellularLocation>
        <location evidence="2">Nucleus</location>
    </subcellularLocation>
</comment>
<dbReference type="EMBL" id="JAZDWU010000001">
    <property type="protein sequence ID" value="KAL0015455.1"/>
    <property type="molecule type" value="Genomic_DNA"/>
</dbReference>
<dbReference type="InterPro" id="IPR058353">
    <property type="entry name" value="DUF8040"/>
</dbReference>
<dbReference type="InterPro" id="IPR027806">
    <property type="entry name" value="HARBI1_dom"/>
</dbReference>
<feature type="domain" description="DUF8040" evidence="10">
    <location>
        <begin position="127"/>
        <end position="223"/>
    </location>
</feature>
<reference evidence="11 12" key="1">
    <citation type="submission" date="2024-01" db="EMBL/GenBank/DDBJ databases">
        <title>A telomere-to-telomere, gap-free genome of sweet tea (Lithocarpus litseifolius).</title>
        <authorList>
            <person name="Zhou J."/>
        </authorList>
    </citation>
    <scope>NUCLEOTIDE SEQUENCE [LARGE SCALE GENOMIC DNA]</scope>
    <source>
        <strain evidence="11">Zhou-2022a</strain>
        <tissue evidence="11">Leaf</tissue>
    </source>
</reference>
<evidence type="ECO:0000313" key="12">
    <source>
        <dbReference type="Proteomes" id="UP001459277"/>
    </source>
</evidence>
<feature type="domain" description="DDE Tnp4" evidence="9">
    <location>
        <begin position="259"/>
        <end position="422"/>
    </location>
</feature>
<protein>
    <recommendedName>
        <fullName evidence="13">DDE Tnp4 domain-containing protein</fullName>
    </recommendedName>
</protein>
<evidence type="ECO:0000256" key="7">
    <source>
        <dbReference type="ARBA" id="ARBA00023242"/>
    </source>
</evidence>
<name>A0AAW2E1H8_9ROSI</name>
<dbReference type="Proteomes" id="UP001459277">
    <property type="component" value="Unassembled WGS sequence"/>
</dbReference>
<comment type="caution">
    <text evidence="11">The sequence shown here is derived from an EMBL/GenBank/DDBJ whole genome shotgun (WGS) entry which is preliminary data.</text>
</comment>
<keyword evidence="6" id="KW-0378">Hydrolase</keyword>
<evidence type="ECO:0000259" key="9">
    <source>
        <dbReference type="Pfam" id="PF13359"/>
    </source>
</evidence>
<dbReference type="PANTHER" id="PTHR22930:SF228">
    <property type="entry name" value="PROTEIN ALP1-LIKE"/>
    <property type="match status" value="1"/>
</dbReference>
<evidence type="ECO:0000256" key="1">
    <source>
        <dbReference type="ARBA" id="ARBA00001968"/>
    </source>
</evidence>
<accession>A0AAW2E1H8</accession>
<evidence type="ECO:0000256" key="2">
    <source>
        <dbReference type="ARBA" id="ARBA00004123"/>
    </source>
</evidence>
<evidence type="ECO:0008006" key="13">
    <source>
        <dbReference type="Google" id="ProtNLM"/>
    </source>
</evidence>
<feature type="compositionally biased region" description="Polar residues" evidence="8">
    <location>
        <begin position="445"/>
        <end position="464"/>
    </location>
</feature>
<evidence type="ECO:0000256" key="8">
    <source>
        <dbReference type="SAM" id="MobiDB-lite"/>
    </source>
</evidence>
<dbReference type="GO" id="GO:0016787">
    <property type="term" value="F:hydrolase activity"/>
    <property type="evidence" value="ECO:0007669"/>
    <property type="project" value="UniProtKB-KW"/>
</dbReference>